<dbReference type="AlphaFoldDB" id="A0A1E1WBI8"/>
<keyword evidence="1" id="KW-0472">Membrane</keyword>
<accession>A0A1E1WBI8</accession>
<name>A0A1E1WBI8_PECGO</name>
<protein>
    <submittedName>
        <fullName evidence="2">Uncharacterized protein</fullName>
    </submittedName>
</protein>
<keyword evidence="1" id="KW-0812">Transmembrane</keyword>
<gene>
    <name evidence="2" type="ORF">g.2430</name>
</gene>
<dbReference type="EMBL" id="GDQN01006745">
    <property type="protein sequence ID" value="JAT84309.1"/>
    <property type="molecule type" value="Transcribed_RNA"/>
</dbReference>
<sequence length="325" mass="36313">LPRPRPRPPAPPRRAVSLNVNSMPKTRFWRPTRCGKSAMSYSSSLSSSSPPSFFAFQQHQVLILAQVFTLTCLANIVLRSCALRVPQCLVLVQRKLTRLLLSRRRLWLSVPACSSAGACVCCLLIGHLTFRARLVKLVEFIFNSAPVMWPATFAFVDRLHTSLVRTRPAVELTLASIVVSGTGPTRSSFTIAVALLTRWSWAAPFTSFRILAEVAPLKVRRPTVAEFTTRWSRRTILTLRGTVLRPVFTAARRRTLRVALVRSSRTLGLLLFAALGLLGLHILGFLDSFPSDNGDPLGFAFRLAFVFFFGLFGLLFELLRLLSRF</sequence>
<proteinExistence type="predicted"/>
<feature type="transmembrane region" description="Helical" evidence="1">
    <location>
        <begin position="298"/>
        <end position="319"/>
    </location>
</feature>
<keyword evidence="1" id="KW-1133">Transmembrane helix</keyword>
<evidence type="ECO:0000256" key="1">
    <source>
        <dbReference type="SAM" id="Phobius"/>
    </source>
</evidence>
<feature type="transmembrane region" description="Helical" evidence="1">
    <location>
        <begin position="106"/>
        <end position="128"/>
    </location>
</feature>
<evidence type="ECO:0000313" key="2">
    <source>
        <dbReference type="EMBL" id="JAT84309.1"/>
    </source>
</evidence>
<organism evidence="2">
    <name type="scientific">Pectinophora gossypiella</name>
    <name type="common">Cotton pink bollworm</name>
    <name type="synonym">Depressaria gossypiella</name>
    <dbReference type="NCBI Taxonomy" id="13191"/>
    <lineage>
        <taxon>Eukaryota</taxon>
        <taxon>Metazoa</taxon>
        <taxon>Ecdysozoa</taxon>
        <taxon>Arthropoda</taxon>
        <taxon>Hexapoda</taxon>
        <taxon>Insecta</taxon>
        <taxon>Pterygota</taxon>
        <taxon>Neoptera</taxon>
        <taxon>Endopterygota</taxon>
        <taxon>Lepidoptera</taxon>
        <taxon>Glossata</taxon>
        <taxon>Ditrysia</taxon>
        <taxon>Gelechioidea</taxon>
        <taxon>Gelechiidae</taxon>
        <taxon>Apatetrinae</taxon>
        <taxon>Pectinophora</taxon>
    </lineage>
</organism>
<feature type="transmembrane region" description="Helical" evidence="1">
    <location>
        <begin position="267"/>
        <end position="286"/>
    </location>
</feature>
<feature type="non-terminal residue" evidence="2">
    <location>
        <position position="1"/>
    </location>
</feature>
<reference evidence="2" key="1">
    <citation type="submission" date="2015-09" db="EMBL/GenBank/DDBJ databases">
        <title>De novo assembly of Pectinophora gossypiella (Pink Bollworm) gut transcriptome.</title>
        <authorList>
            <person name="Tassone E.E."/>
        </authorList>
    </citation>
    <scope>NUCLEOTIDE SEQUENCE</scope>
</reference>